<dbReference type="AlphaFoldDB" id="A0AAV2R096"/>
<feature type="compositionally biased region" description="Low complexity" evidence="1">
    <location>
        <begin position="185"/>
        <end position="199"/>
    </location>
</feature>
<protein>
    <recommendedName>
        <fullName evidence="4">Zonadhesin</fullName>
    </recommendedName>
</protein>
<keyword evidence="3" id="KW-1185">Reference proteome</keyword>
<name>A0AAV2R096_MEGNR</name>
<gene>
    <name evidence="2" type="ORF">MNOR_LOCUS18056</name>
</gene>
<dbReference type="Proteomes" id="UP001497623">
    <property type="component" value="Unassembled WGS sequence"/>
</dbReference>
<evidence type="ECO:0000256" key="1">
    <source>
        <dbReference type="SAM" id="MobiDB-lite"/>
    </source>
</evidence>
<comment type="caution">
    <text evidence="2">The sequence shown here is derived from an EMBL/GenBank/DDBJ whole genome shotgun (WGS) entry which is preliminary data.</text>
</comment>
<proteinExistence type="predicted"/>
<organism evidence="2 3">
    <name type="scientific">Meganyctiphanes norvegica</name>
    <name type="common">Northern krill</name>
    <name type="synonym">Thysanopoda norvegica</name>
    <dbReference type="NCBI Taxonomy" id="48144"/>
    <lineage>
        <taxon>Eukaryota</taxon>
        <taxon>Metazoa</taxon>
        <taxon>Ecdysozoa</taxon>
        <taxon>Arthropoda</taxon>
        <taxon>Crustacea</taxon>
        <taxon>Multicrustacea</taxon>
        <taxon>Malacostraca</taxon>
        <taxon>Eumalacostraca</taxon>
        <taxon>Eucarida</taxon>
        <taxon>Euphausiacea</taxon>
        <taxon>Euphausiidae</taxon>
        <taxon>Meganyctiphanes</taxon>
    </lineage>
</organism>
<evidence type="ECO:0000313" key="3">
    <source>
        <dbReference type="Proteomes" id="UP001497623"/>
    </source>
</evidence>
<feature type="compositionally biased region" description="Pro residues" evidence="1">
    <location>
        <begin position="175"/>
        <end position="184"/>
    </location>
</feature>
<evidence type="ECO:0008006" key="4">
    <source>
        <dbReference type="Google" id="ProtNLM"/>
    </source>
</evidence>
<sequence>MVPSKIFNSSWILWYRTTRKKHSTSRNIPLWFQKINLRQTNAHLHHYDTDLHKNFSFLSNRPKNNSFKLKLSKKSAQTTLTMGDLVPKITFKDAELQVEKKSSTVFSSTSGVGTKKSNCKFRIMKTAQKQTEEDDNSAETGEVEPLKASSTPAPDPLRTIDVTTQPSQASDVPPVDVPVLPPSSEPSIVPSSEPIVKSVGPTVPKQDKPINKETDEGLHEAEISGHPTESASIETIPEPKQTPAPITMAPQVGLRQRAVSSAGIHGLGRIQLSVKYGPKNNLVIVIHKVESIPLNNE</sequence>
<evidence type="ECO:0000313" key="2">
    <source>
        <dbReference type="EMBL" id="CAL4105248.1"/>
    </source>
</evidence>
<accession>A0AAV2R096</accession>
<reference evidence="2 3" key="1">
    <citation type="submission" date="2024-05" db="EMBL/GenBank/DDBJ databases">
        <authorList>
            <person name="Wallberg A."/>
        </authorList>
    </citation>
    <scope>NUCLEOTIDE SEQUENCE [LARGE SCALE GENOMIC DNA]</scope>
</reference>
<dbReference type="EMBL" id="CAXKWB010012727">
    <property type="protein sequence ID" value="CAL4105248.1"/>
    <property type="molecule type" value="Genomic_DNA"/>
</dbReference>
<feature type="region of interest" description="Disordered" evidence="1">
    <location>
        <begin position="127"/>
        <end position="210"/>
    </location>
</feature>
<feature type="non-terminal residue" evidence="2">
    <location>
        <position position="297"/>
    </location>
</feature>